<dbReference type="GeneID" id="100908102"/>
<evidence type="ECO:0000313" key="8">
    <source>
        <dbReference type="Proteomes" id="UP000694867"/>
    </source>
</evidence>
<dbReference type="CTD" id="84313"/>
<sequence>MSGFTWPWEYSFPPFFTVQPNSTTRAKQMDSWTSLICAYCQFHKITILNLGDAEASDLFNNKTLKRKLSSDAVLEVAQYMTDNGKAQWLDGQNSILVLWRSLEEWAKLLHDFAIEAGLTNSVCTLFELVQGDDTTKEEFYGLDIRVLKVFLKCLEEQGRAELIGDDEGVKFFV</sequence>
<dbReference type="GO" id="GO:0016236">
    <property type="term" value="P:macroautophagy"/>
    <property type="evidence" value="ECO:0007669"/>
    <property type="project" value="UniProtKB-ARBA"/>
</dbReference>
<evidence type="ECO:0000256" key="3">
    <source>
        <dbReference type="ARBA" id="ARBA00017934"/>
    </source>
</evidence>
<keyword evidence="8" id="KW-1185">Reference proteome</keyword>
<keyword evidence="6" id="KW-0653">Protein transport</keyword>
<evidence type="ECO:0000256" key="2">
    <source>
        <dbReference type="ARBA" id="ARBA00009674"/>
    </source>
</evidence>
<evidence type="ECO:0000256" key="4">
    <source>
        <dbReference type="ARBA" id="ARBA00022448"/>
    </source>
</evidence>
<proteinExistence type="inferred from homology"/>
<dbReference type="InterPro" id="IPR014041">
    <property type="entry name" value="ESCRT-II_cplx_Vps25-sub_N"/>
</dbReference>
<dbReference type="KEGG" id="goe:100908102"/>
<dbReference type="Pfam" id="PF05871">
    <property type="entry name" value="ESCRT-II"/>
    <property type="match status" value="1"/>
</dbReference>
<dbReference type="InterPro" id="IPR036390">
    <property type="entry name" value="WH_DNA-bd_sf"/>
</dbReference>
<keyword evidence="4" id="KW-0813">Transport</keyword>
<dbReference type="GO" id="GO:0042803">
    <property type="term" value="F:protein homodimerization activity"/>
    <property type="evidence" value="ECO:0007669"/>
    <property type="project" value="TreeGrafter"/>
</dbReference>
<evidence type="ECO:0000313" key="9">
    <source>
        <dbReference type="RefSeq" id="XP_003747658.1"/>
    </source>
</evidence>
<dbReference type="Gene3D" id="1.10.10.570">
    <property type="entry name" value="Winged helix' DNA-binding domain. Chain C. Domain 1"/>
    <property type="match status" value="1"/>
</dbReference>
<dbReference type="RefSeq" id="XP_003747658.1">
    <property type="nucleotide sequence ID" value="XM_003747610.2"/>
</dbReference>
<dbReference type="Gene3D" id="1.10.10.10">
    <property type="entry name" value="Winged helix-like DNA-binding domain superfamily/Winged helix DNA-binding domain"/>
    <property type="match status" value="1"/>
</dbReference>
<dbReference type="FunFam" id="1.10.10.570:FF:000003">
    <property type="entry name" value="Vacuolar protein-sorting-associated protein 25"/>
    <property type="match status" value="1"/>
</dbReference>
<protein>
    <recommendedName>
        <fullName evidence="3">Vacuolar protein-sorting-associated protein 25</fullName>
    </recommendedName>
    <alternativeName>
        <fullName evidence="7">ESCRT-II complex subunit VPS25</fullName>
    </alternativeName>
</protein>
<organism evidence="8 9">
    <name type="scientific">Galendromus occidentalis</name>
    <name type="common">western predatory mite</name>
    <dbReference type="NCBI Taxonomy" id="34638"/>
    <lineage>
        <taxon>Eukaryota</taxon>
        <taxon>Metazoa</taxon>
        <taxon>Ecdysozoa</taxon>
        <taxon>Arthropoda</taxon>
        <taxon>Chelicerata</taxon>
        <taxon>Arachnida</taxon>
        <taxon>Acari</taxon>
        <taxon>Parasitiformes</taxon>
        <taxon>Mesostigmata</taxon>
        <taxon>Gamasina</taxon>
        <taxon>Phytoseioidea</taxon>
        <taxon>Phytoseiidae</taxon>
        <taxon>Typhlodrominae</taxon>
        <taxon>Galendromus</taxon>
    </lineage>
</organism>
<dbReference type="SUPFAM" id="SSF46785">
    <property type="entry name" value="Winged helix' DNA-binding domain"/>
    <property type="match status" value="2"/>
</dbReference>
<gene>
    <name evidence="9" type="primary">LOC100908102</name>
</gene>
<comment type="subcellular location">
    <subcellularLocation>
        <location evidence="1">Cytoplasm</location>
    </subcellularLocation>
</comment>
<dbReference type="Proteomes" id="UP000694867">
    <property type="component" value="Unplaced"/>
</dbReference>
<evidence type="ECO:0000256" key="7">
    <source>
        <dbReference type="ARBA" id="ARBA00030094"/>
    </source>
</evidence>
<dbReference type="GO" id="GO:0043328">
    <property type="term" value="P:protein transport to vacuole involved in ubiquitin-dependent protein catabolic process via the multivesicular body sorting pathway"/>
    <property type="evidence" value="ECO:0007669"/>
    <property type="project" value="TreeGrafter"/>
</dbReference>
<accession>A0AAJ6VZS2</accession>
<reference evidence="9" key="1">
    <citation type="submission" date="2025-08" db="UniProtKB">
        <authorList>
            <consortium name="RefSeq"/>
        </authorList>
    </citation>
    <scope>IDENTIFICATION</scope>
</reference>
<dbReference type="FunFam" id="1.10.10.10:FF:000141">
    <property type="entry name" value="vacuolar protein-sorting-associated protein 25"/>
    <property type="match status" value="1"/>
</dbReference>
<dbReference type="InterPro" id="IPR008570">
    <property type="entry name" value="ESCRT-II_cplx_Vps25-sub"/>
</dbReference>
<dbReference type="PANTHER" id="PTHR13149:SF0">
    <property type="entry name" value="VACUOLAR PROTEIN-SORTING-ASSOCIATED PROTEIN 25"/>
    <property type="match status" value="1"/>
</dbReference>
<dbReference type="GO" id="GO:0005198">
    <property type="term" value="F:structural molecule activity"/>
    <property type="evidence" value="ECO:0007669"/>
    <property type="project" value="TreeGrafter"/>
</dbReference>
<evidence type="ECO:0000256" key="5">
    <source>
        <dbReference type="ARBA" id="ARBA00022490"/>
    </source>
</evidence>
<name>A0AAJ6VZS2_9ACAR</name>
<comment type="similarity">
    <text evidence="2">Belongs to the VPS25 family.</text>
</comment>
<keyword evidence="5" id="KW-0963">Cytoplasm</keyword>
<dbReference type="AlphaFoldDB" id="A0AAJ6VZS2"/>
<evidence type="ECO:0000256" key="6">
    <source>
        <dbReference type="ARBA" id="ARBA00022927"/>
    </source>
</evidence>
<dbReference type="GO" id="GO:0000814">
    <property type="term" value="C:ESCRT II complex"/>
    <property type="evidence" value="ECO:0007669"/>
    <property type="project" value="InterPro"/>
</dbReference>
<dbReference type="InterPro" id="IPR036388">
    <property type="entry name" value="WH-like_DNA-bd_sf"/>
</dbReference>
<dbReference type="PANTHER" id="PTHR13149">
    <property type="entry name" value="VACUOLAR PROTEIN SORTING-ASSOCIATED PROTEIN VPS25"/>
    <property type="match status" value="1"/>
</dbReference>
<evidence type="ECO:0000256" key="1">
    <source>
        <dbReference type="ARBA" id="ARBA00004496"/>
    </source>
</evidence>